<proteinExistence type="predicted"/>
<gene>
    <name evidence="1" type="ORF">GGQ01_002303</name>
</gene>
<evidence type="ECO:0000313" key="1">
    <source>
        <dbReference type="EMBL" id="MCS4037223.1"/>
    </source>
</evidence>
<name>A0A9X2UMH3_9BACT</name>
<organism evidence="1 2">
    <name type="scientific">Salinibacter ruber</name>
    <dbReference type="NCBI Taxonomy" id="146919"/>
    <lineage>
        <taxon>Bacteria</taxon>
        <taxon>Pseudomonadati</taxon>
        <taxon>Rhodothermota</taxon>
        <taxon>Rhodothermia</taxon>
        <taxon>Rhodothermales</taxon>
        <taxon>Salinibacteraceae</taxon>
        <taxon>Salinibacter</taxon>
    </lineage>
</organism>
<accession>A0A9X2UMH3</accession>
<dbReference type="AlphaFoldDB" id="A0A9X2UMH3"/>
<dbReference type="Proteomes" id="UP001155040">
    <property type="component" value="Unassembled WGS sequence"/>
</dbReference>
<sequence>MLPCVKQLVRVLSERLGWNRVRLKLMIWLMLMARLTGALPIQTTMNLAQLALSGEASSRDRFDIEAPSALFCRVCLWP</sequence>
<comment type="caution">
    <text evidence="1">The sequence shown here is derived from an EMBL/GenBank/DDBJ whole genome shotgun (WGS) entry which is preliminary data.</text>
</comment>
<evidence type="ECO:0000313" key="2">
    <source>
        <dbReference type="Proteomes" id="UP001155040"/>
    </source>
</evidence>
<protein>
    <submittedName>
        <fullName evidence="1">Uncharacterized protein</fullName>
    </submittedName>
</protein>
<reference evidence="1" key="1">
    <citation type="submission" date="2022-08" db="EMBL/GenBank/DDBJ databases">
        <title>Genomic Encyclopedia of Type Strains, Phase V (KMG-V): Genome sequencing to study the core and pangenomes of soil and plant-associated prokaryotes.</title>
        <authorList>
            <person name="Whitman W."/>
        </authorList>
    </citation>
    <scope>NUCLEOTIDE SEQUENCE</scope>
    <source>
        <strain evidence="1">SP3012</strain>
    </source>
</reference>
<dbReference type="EMBL" id="JANUBF010000015">
    <property type="protein sequence ID" value="MCS4037223.1"/>
    <property type="molecule type" value="Genomic_DNA"/>
</dbReference>